<dbReference type="AlphaFoldDB" id="A0A5D3G9N8"/>
<name>A0A5D3G9N8_9PSED</name>
<dbReference type="Proteomes" id="UP000324029">
    <property type="component" value="Unassembled WGS sequence"/>
</dbReference>
<accession>A0A5D3G9N8</accession>
<organism evidence="1 2">
    <name type="scientific">Pseudomonas synxantha</name>
    <dbReference type="NCBI Taxonomy" id="47883"/>
    <lineage>
        <taxon>Bacteria</taxon>
        <taxon>Pseudomonadati</taxon>
        <taxon>Pseudomonadota</taxon>
        <taxon>Gammaproteobacteria</taxon>
        <taxon>Pseudomonadales</taxon>
        <taxon>Pseudomonadaceae</taxon>
        <taxon>Pseudomonas</taxon>
    </lineage>
</organism>
<comment type="caution">
    <text evidence="1">The sequence shown here is derived from an EMBL/GenBank/DDBJ whole genome shotgun (WGS) entry which is preliminary data.</text>
</comment>
<gene>
    <name evidence="1" type="ORF">FXO26_19450</name>
</gene>
<proteinExistence type="predicted"/>
<reference evidence="1 2" key="2">
    <citation type="submission" date="2019-08" db="EMBL/GenBank/DDBJ databases">
        <authorList>
            <person name="Brilhante M."/>
            <person name="Perreten V."/>
        </authorList>
    </citation>
    <scope>NUCLEOTIDE SEQUENCE [LARGE SCALE GENOMIC DNA]</scope>
    <source>
        <strain evidence="1 2">MCP106</strain>
    </source>
</reference>
<evidence type="ECO:0000313" key="1">
    <source>
        <dbReference type="EMBL" id="TYK56548.1"/>
    </source>
</evidence>
<sequence length="62" mass="6901">MTSLRKKEREYTLCALFHVGAGLPAMRAVRCIRRTVVMLSQASQLPHSIGFHLGFWVSVTAA</sequence>
<evidence type="ECO:0000313" key="2">
    <source>
        <dbReference type="Proteomes" id="UP000324029"/>
    </source>
</evidence>
<dbReference type="EMBL" id="VSRO01000009">
    <property type="protein sequence ID" value="TYK56548.1"/>
    <property type="molecule type" value="Genomic_DNA"/>
</dbReference>
<reference evidence="1 2" key="1">
    <citation type="submission" date="2019-08" db="EMBL/GenBank/DDBJ databases">
        <title>Subclass B2 metallo-beta lactamase from Pseudomonas synxantha.</title>
        <authorList>
            <person name="Poirel L."/>
            <person name="Palmieri M."/>
            <person name="Masseron A."/>
            <person name="Perreten V."/>
            <person name="Nordman P."/>
        </authorList>
    </citation>
    <scope>NUCLEOTIDE SEQUENCE [LARGE SCALE GENOMIC DNA]</scope>
    <source>
        <strain evidence="1 2">MCP106</strain>
    </source>
</reference>
<protein>
    <submittedName>
        <fullName evidence="1">Uncharacterized protein</fullName>
    </submittedName>
</protein>